<dbReference type="InterPro" id="IPR001139">
    <property type="entry name" value="Glyco_hydro_30"/>
</dbReference>
<feature type="domain" description="Glycosyl hydrolase family 30 beta sandwich" evidence="4">
    <location>
        <begin position="53"/>
        <end position="112"/>
    </location>
</feature>
<dbReference type="GO" id="GO:0006680">
    <property type="term" value="P:glucosylceramide catabolic process"/>
    <property type="evidence" value="ECO:0007669"/>
    <property type="project" value="TreeGrafter"/>
</dbReference>
<evidence type="ECO:0000313" key="6">
    <source>
        <dbReference type="Proteomes" id="UP000177506"/>
    </source>
</evidence>
<keyword evidence="2" id="KW-0732">Signal</keyword>
<comment type="caution">
    <text evidence="5">The sequence shown here is derived from an EMBL/GenBank/DDBJ whole genome shotgun (WGS) entry which is preliminary data.</text>
</comment>
<name>A0A1G1TM55_9BACT</name>
<protein>
    <recommendedName>
        <fullName evidence="4">Glycosyl hydrolase family 30 beta sandwich domain-containing protein</fullName>
    </recommendedName>
</protein>
<dbReference type="InterPro" id="IPR033452">
    <property type="entry name" value="GH30_C"/>
</dbReference>
<dbReference type="GO" id="GO:0016020">
    <property type="term" value="C:membrane"/>
    <property type="evidence" value="ECO:0007669"/>
    <property type="project" value="GOC"/>
</dbReference>
<dbReference type="PANTHER" id="PTHR11069:SF23">
    <property type="entry name" value="LYSOSOMAL ACID GLUCOSYLCERAMIDASE"/>
    <property type="match status" value="1"/>
</dbReference>
<dbReference type="InterPro" id="IPR013780">
    <property type="entry name" value="Glyco_hydro_b"/>
</dbReference>
<dbReference type="PANTHER" id="PTHR11069">
    <property type="entry name" value="GLUCOSYLCERAMIDASE"/>
    <property type="match status" value="1"/>
</dbReference>
<dbReference type="SUPFAM" id="SSF51445">
    <property type="entry name" value="(Trans)glycosidases"/>
    <property type="match status" value="1"/>
</dbReference>
<sequence length="114" mass="11698">MEWNLAADPQQNPHTPGGCTECLGAVTLAPGDAVTRNPAYYITAHASKFVRPGSVRIASTLPAGLPNVAFKTPAGRTVLVVLNEGAGPQAFAVRSQGRVLAATLAAGAVGTYVW</sequence>
<keyword evidence="3" id="KW-0378">Hydrolase</keyword>
<gene>
    <name evidence="5" type="ORF">BEN49_03850</name>
</gene>
<reference evidence="5 6" key="1">
    <citation type="submission" date="2016-08" db="EMBL/GenBank/DDBJ databases">
        <title>Hymenobacter coccineus sp. nov., Hymenobacter lapidarius sp. nov. and Hymenobacter glacialis sp. nov., isolated from Antarctic soil.</title>
        <authorList>
            <person name="Sedlacek I."/>
            <person name="Kralova S."/>
            <person name="Kyrova K."/>
            <person name="Maslanova I."/>
            <person name="Stankova E."/>
            <person name="Vrbovska V."/>
            <person name="Nemec M."/>
            <person name="Bartak M."/>
            <person name="Svec P."/>
            <person name="Busse H.-J."/>
            <person name="Pantucek R."/>
        </authorList>
    </citation>
    <scope>NUCLEOTIDE SEQUENCE [LARGE SCALE GENOMIC DNA]</scope>
    <source>
        <strain evidence="5 6">CCM 8649</strain>
    </source>
</reference>
<organism evidence="5 6">
    <name type="scientific">Hymenobacter coccineus</name>
    <dbReference type="NCBI Taxonomy" id="1908235"/>
    <lineage>
        <taxon>Bacteria</taxon>
        <taxon>Pseudomonadati</taxon>
        <taxon>Bacteroidota</taxon>
        <taxon>Cytophagia</taxon>
        <taxon>Cytophagales</taxon>
        <taxon>Hymenobacteraceae</taxon>
        <taxon>Hymenobacter</taxon>
    </lineage>
</organism>
<evidence type="ECO:0000259" key="4">
    <source>
        <dbReference type="Pfam" id="PF17189"/>
    </source>
</evidence>
<dbReference type="AlphaFoldDB" id="A0A1G1TM55"/>
<evidence type="ECO:0000313" key="5">
    <source>
        <dbReference type="EMBL" id="OGX91933.1"/>
    </source>
</evidence>
<dbReference type="EMBL" id="MDZA01000022">
    <property type="protein sequence ID" value="OGX91933.1"/>
    <property type="molecule type" value="Genomic_DNA"/>
</dbReference>
<dbReference type="InterPro" id="IPR017853">
    <property type="entry name" value="GH"/>
</dbReference>
<dbReference type="Pfam" id="PF17189">
    <property type="entry name" value="Glyco_hydro_30C"/>
    <property type="match status" value="1"/>
</dbReference>
<keyword evidence="6" id="KW-1185">Reference proteome</keyword>
<comment type="similarity">
    <text evidence="1">Belongs to the glycosyl hydrolase 30 family.</text>
</comment>
<evidence type="ECO:0000256" key="2">
    <source>
        <dbReference type="ARBA" id="ARBA00022729"/>
    </source>
</evidence>
<dbReference type="GO" id="GO:0004348">
    <property type="term" value="F:glucosylceramidase activity"/>
    <property type="evidence" value="ECO:0007669"/>
    <property type="project" value="InterPro"/>
</dbReference>
<proteinExistence type="inferred from homology"/>
<accession>A0A1G1TM55</accession>
<dbReference type="Proteomes" id="UP000177506">
    <property type="component" value="Unassembled WGS sequence"/>
</dbReference>
<evidence type="ECO:0000256" key="3">
    <source>
        <dbReference type="ARBA" id="ARBA00022801"/>
    </source>
</evidence>
<dbReference type="Gene3D" id="2.60.40.1180">
    <property type="entry name" value="Golgi alpha-mannosidase II"/>
    <property type="match status" value="1"/>
</dbReference>
<evidence type="ECO:0000256" key="1">
    <source>
        <dbReference type="ARBA" id="ARBA00005382"/>
    </source>
</evidence>